<accession>A0A9P0QQW2</accession>
<dbReference type="AlphaFoldDB" id="A0A9P0QQW2"/>
<keyword evidence="5" id="KW-1185">Reference proteome</keyword>
<reference evidence="4" key="1">
    <citation type="submission" date="2022-03" db="EMBL/GenBank/DDBJ databases">
        <authorList>
            <person name="Legras J.-L."/>
            <person name="Devillers H."/>
            <person name="Grondin C."/>
        </authorList>
    </citation>
    <scope>NUCLEOTIDE SEQUENCE</scope>
    <source>
        <strain evidence="4">CLIB 1423</strain>
    </source>
</reference>
<gene>
    <name evidence="4" type="ORF">CLIB1423_13S00232</name>
</gene>
<keyword evidence="2" id="KW-0812">Transmembrane</keyword>
<evidence type="ECO:0000259" key="3">
    <source>
        <dbReference type="Pfam" id="PF07950"/>
    </source>
</evidence>
<feature type="transmembrane region" description="Helical" evidence="2">
    <location>
        <begin position="132"/>
        <end position="152"/>
    </location>
</feature>
<feature type="compositionally biased region" description="Low complexity" evidence="1">
    <location>
        <begin position="1"/>
        <end position="11"/>
    </location>
</feature>
<feature type="domain" description="Mitochondrial adapter protein MCP1 transmembrane" evidence="3">
    <location>
        <begin position="92"/>
        <end position="197"/>
    </location>
</feature>
<sequence>MSHLTPQTSSQHHSHAQQNPLSPNSLKHIQPEPITLEDLEKSISNSNSNSISLTPSDSSLPYGSKHQYPTLRKIVHYLEKTQKYTGYLFTTFVGIHISSVIIAPGLGVPLSASQDLFEMGRAIYQQIPGMEFILVTGCSIAHIASGVGKRLIQSYIRNQRRGGAVLKSKLGNNDMPIFDDSERDDIGFGGITGLIGLGYRKSWISRLTPNLTPLTFSGYVLIPVLAYHFIKFRWSPVQVDGDSSLISLQYISHILHFDEVFPKYQKLLNFAGIVLLVWVGSYHMIGGLWKIRRRYSARDKKLGYVIINGLTLLSVISLLRFRRMSLDTGFMAKSFTKYIKHFLW</sequence>
<dbReference type="OrthoDB" id="10259513at2759"/>
<feature type="transmembrane region" description="Helical" evidence="2">
    <location>
        <begin position="267"/>
        <end position="289"/>
    </location>
</feature>
<evidence type="ECO:0000313" key="4">
    <source>
        <dbReference type="EMBL" id="CAH2353851.1"/>
    </source>
</evidence>
<evidence type="ECO:0000313" key="5">
    <source>
        <dbReference type="Proteomes" id="UP000837801"/>
    </source>
</evidence>
<comment type="caution">
    <text evidence="4">The sequence shown here is derived from an EMBL/GenBank/DDBJ whole genome shotgun (WGS) entry which is preliminary data.</text>
</comment>
<keyword evidence="2" id="KW-1133">Transmembrane helix</keyword>
<feature type="transmembrane region" description="Helical" evidence="2">
    <location>
        <begin position="210"/>
        <end position="230"/>
    </location>
</feature>
<keyword evidence="2" id="KW-0472">Membrane</keyword>
<dbReference type="Pfam" id="PF07950">
    <property type="entry name" value="MCP1_TM"/>
    <property type="match status" value="2"/>
</dbReference>
<protein>
    <submittedName>
        <fullName evidence="4">MDM10-complementing protein 1</fullName>
    </submittedName>
</protein>
<organism evidence="4 5">
    <name type="scientific">[Candida] railenensis</name>
    <dbReference type="NCBI Taxonomy" id="45579"/>
    <lineage>
        <taxon>Eukaryota</taxon>
        <taxon>Fungi</taxon>
        <taxon>Dikarya</taxon>
        <taxon>Ascomycota</taxon>
        <taxon>Saccharomycotina</taxon>
        <taxon>Pichiomycetes</taxon>
        <taxon>Debaryomycetaceae</taxon>
        <taxon>Kurtzmaniella</taxon>
    </lineage>
</organism>
<feature type="domain" description="Mitochondrial adapter protein MCP1 transmembrane" evidence="3">
    <location>
        <begin position="223"/>
        <end position="312"/>
    </location>
</feature>
<name>A0A9P0QQW2_9ASCO</name>
<feature type="transmembrane region" description="Helical" evidence="2">
    <location>
        <begin position="301"/>
        <end position="321"/>
    </location>
</feature>
<dbReference type="Proteomes" id="UP000837801">
    <property type="component" value="Unassembled WGS sequence"/>
</dbReference>
<dbReference type="PANTHER" id="PTHR38409">
    <property type="entry name" value="MDM10-COMPLEMENTING PROTEIN 1"/>
    <property type="match status" value="1"/>
</dbReference>
<evidence type="ECO:0000256" key="1">
    <source>
        <dbReference type="SAM" id="MobiDB-lite"/>
    </source>
</evidence>
<dbReference type="EMBL" id="CAKXYY010000013">
    <property type="protein sequence ID" value="CAH2353851.1"/>
    <property type="molecule type" value="Genomic_DNA"/>
</dbReference>
<feature type="transmembrane region" description="Helical" evidence="2">
    <location>
        <begin position="87"/>
        <end position="112"/>
    </location>
</feature>
<dbReference type="GO" id="GO:0005741">
    <property type="term" value="C:mitochondrial outer membrane"/>
    <property type="evidence" value="ECO:0007669"/>
    <property type="project" value="TreeGrafter"/>
</dbReference>
<dbReference type="PANTHER" id="PTHR38409:SF1">
    <property type="entry name" value="MITOCHONDRIAL ADAPTER PROTEIN MCP1"/>
    <property type="match status" value="1"/>
</dbReference>
<dbReference type="GO" id="GO:0007005">
    <property type="term" value="P:mitochondrion organization"/>
    <property type="evidence" value="ECO:0007669"/>
    <property type="project" value="TreeGrafter"/>
</dbReference>
<feature type="region of interest" description="Disordered" evidence="1">
    <location>
        <begin position="1"/>
        <end position="28"/>
    </location>
</feature>
<proteinExistence type="predicted"/>
<dbReference type="InterPro" id="IPR039960">
    <property type="entry name" value="MCP1"/>
</dbReference>
<dbReference type="InterPro" id="IPR012472">
    <property type="entry name" value="MCP1_TM"/>
</dbReference>
<dbReference type="GO" id="GO:0055088">
    <property type="term" value="P:lipid homeostasis"/>
    <property type="evidence" value="ECO:0007669"/>
    <property type="project" value="InterPro"/>
</dbReference>
<evidence type="ECO:0000256" key="2">
    <source>
        <dbReference type="SAM" id="Phobius"/>
    </source>
</evidence>